<evidence type="ECO:0000313" key="6">
    <source>
        <dbReference type="Proteomes" id="UP000260351"/>
    </source>
</evidence>
<evidence type="ECO:0000256" key="3">
    <source>
        <dbReference type="ARBA" id="ARBA00023180"/>
    </source>
</evidence>
<dbReference type="Proteomes" id="UP000260351">
    <property type="component" value="Unassembled WGS sequence"/>
</dbReference>
<sequence length="428" mass="43783">MISFAFSGDNMPIRRLAVCRLSPVLSCALIVAFGSFLATNACGASPMTFVAPDAADGDLFGTAVAMDADRILVGASSTDLEREDVGAVYLFSTGGDSAVELTATLTPDDGELADAFGASVAISGDSVLVGAPRVMLGELNEGAAYLFEREGGTWRQVAKVQRESPGKNDMAGVAVALDGVLAVVGAPGADFVGEDSGAALVYERGDEGWQKVMELAPESAGERFGSAVAVDGDRILIGASGNVPAKDTSGSAYVFERSGGQWRQVARLTPSDGAGGDGFGDAVALEGSRAVVGARFADLGGSDEGAAYVYEKGDDGWREVARLSAPDPSDRDQFGHAVALVDGLAVVGAPRVDDPERDTGAVWVFAPGEAGWTMRERLAPSAAGAYDRFGSALGAAAGRVVIGAPEDIPEDAEGEVVTGTATLYIRAR</sequence>
<evidence type="ECO:0000256" key="2">
    <source>
        <dbReference type="ARBA" id="ARBA00022737"/>
    </source>
</evidence>
<dbReference type="SUPFAM" id="SSF50965">
    <property type="entry name" value="Galactose oxidase, central domain"/>
    <property type="match status" value="1"/>
</dbReference>
<keyword evidence="2" id="KW-0677">Repeat</keyword>
<evidence type="ECO:0000313" key="5">
    <source>
        <dbReference type="EMBL" id="RFF29927.1"/>
    </source>
</evidence>
<proteinExistence type="predicted"/>
<dbReference type="InterPro" id="IPR013519">
    <property type="entry name" value="Int_alpha_beta-p"/>
</dbReference>
<name>A0A3E1K8B8_9GAMM</name>
<protein>
    <recommendedName>
        <fullName evidence="7">Integrin</fullName>
    </recommendedName>
</protein>
<dbReference type="InterPro" id="IPR013517">
    <property type="entry name" value="FG-GAP"/>
</dbReference>
<keyword evidence="1" id="KW-0732">Signal</keyword>
<dbReference type="PROSITE" id="PS51470">
    <property type="entry name" value="FG_GAP"/>
    <property type="match status" value="1"/>
</dbReference>
<accession>A0A3E1K8B8</accession>
<dbReference type="InterPro" id="IPR028994">
    <property type="entry name" value="Integrin_alpha_N"/>
</dbReference>
<dbReference type="PANTHER" id="PTHR36220:SF1">
    <property type="entry name" value="GAMMA TUBULIN COMPLEX COMPONENT C-TERMINAL DOMAIN-CONTAINING PROTEIN"/>
    <property type="match status" value="1"/>
</dbReference>
<keyword evidence="4" id="KW-1133">Transmembrane helix</keyword>
<keyword evidence="6" id="KW-1185">Reference proteome</keyword>
<comment type="caution">
    <text evidence="5">The sequence shown here is derived from an EMBL/GenBank/DDBJ whole genome shotgun (WGS) entry which is preliminary data.</text>
</comment>
<dbReference type="AlphaFoldDB" id="A0A3E1K8B8"/>
<reference evidence="5 6" key="1">
    <citation type="submission" date="2018-08" db="EMBL/GenBank/DDBJ databases">
        <title>Wenzhouxiangella salilacus sp. nov., a novel bacterium isolated from a saline lake in Xinjiang Province, China.</title>
        <authorList>
            <person name="Han S."/>
        </authorList>
    </citation>
    <scope>NUCLEOTIDE SEQUENCE [LARGE SCALE GENOMIC DNA]</scope>
    <source>
        <strain evidence="5 6">XDB06</strain>
    </source>
</reference>
<dbReference type="InterPro" id="IPR011043">
    <property type="entry name" value="Gal_Oxase/kelch_b-propeller"/>
</dbReference>
<dbReference type="OrthoDB" id="9782766at2"/>
<dbReference type="Pfam" id="PF14312">
    <property type="entry name" value="FG-GAP_2"/>
    <property type="match status" value="6"/>
</dbReference>
<keyword evidence="4" id="KW-0812">Transmembrane</keyword>
<evidence type="ECO:0008006" key="7">
    <source>
        <dbReference type="Google" id="ProtNLM"/>
    </source>
</evidence>
<evidence type="ECO:0000256" key="4">
    <source>
        <dbReference type="SAM" id="Phobius"/>
    </source>
</evidence>
<feature type="transmembrane region" description="Helical" evidence="4">
    <location>
        <begin position="21"/>
        <end position="38"/>
    </location>
</feature>
<dbReference type="PANTHER" id="PTHR36220">
    <property type="entry name" value="UNNAMED PRODUCT"/>
    <property type="match status" value="1"/>
</dbReference>
<evidence type="ECO:0000256" key="1">
    <source>
        <dbReference type="ARBA" id="ARBA00022729"/>
    </source>
</evidence>
<keyword evidence="4" id="KW-0472">Membrane</keyword>
<keyword evidence="3" id="KW-0325">Glycoprotein</keyword>
<organism evidence="5 6">
    <name type="scientific">Wenzhouxiangella sediminis</name>
    <dbReference type="NCBI Taxonomy" id="1792836"/>
    <lineage>
        <taxon>Bacteria</taxon>
        <taxon>Pseudomonadati</taxon>
        <taxon>Pseudomonadota</taxon>
        <taxon>Gammaproteobacteria</taxon>
        <taxon>Chromatiales</taxon>
        <taxon>Wenzhouxiangellaceae</taxon>
        <taxon>Wenzhouxiangella</taxon>
    </lineage>
</organism>
<dbReference type="Gene3D" id="2.130.10.130">
    <property type="entry name" value="Integrin alpha, N-terminal"/>
    <property type="match status" value="4"/>
</dbReference>
<gene>
    <name evidence="5" type="ORF">DZC52_10860</name>
</gene>
<dbReference type="SMART" id="SM00191">
    <property type="entry name" value="Int_alpha"/>
    <property type="match status" value="4"/>
</dbReference>
<dbReference type="EMBL" id="QUZK01000041">
    <property type="protein sequence ID" value="RFF29927.1"/>
    <property type="molecule type" value="Genomic_DNA"/>
</dbReference>